<accession>A0A832RXG7</accession>
<feature type="transmembrane region" description="Helical" evidence="6">
    <location>
        <begin position="151"/>
        <end position="171"/>
    </location>
</feature>
<feature type="transmembrane region" description="Helical" evidence="6">
    <location>
        <begin position="300"/>
        <end position="319"/>
    </location>
</feature>
<proteinExistence type="predicted"/>
<feature type="transmembrane region" description="Helical" evidence="6">
    <location>
        <begin position="80"/>
        <end position="104"/>
    </location>
</feature>
<feature type="transmembrane region" description="Helical" evidence="6">
    <location>
        <begin position="269"/>
        <end position="288"/>
    </location>
</feature>
<comment type="subcellular location">
    <subcellularLocation>
        <location evidence="1">Cell membrane</location>
        <topology evidence="1">Multi-pass membrane protein</topology>
    </subcellularLocation>
</comment>
<evidence type="ECO:0000256" key="1">
    <source>
        <dbReference type="ARBA" id="ARBA00004651"/>
    </source>
</evidence>
<gene>
    <name evidence="7" type="ORF">HA299_05250</name>
</gene>
<protein>
    <submittedName>
        <fullName evidence="7">Flippase-like domain-containing protein</fullName>
    </submittedName>
</protein>
<organism evidence="7 8">
    <name type="scientific">Methermicoccus shengliensis</name>
    <dbReference type="NCBI Taxonomy" id="660064"/>
    <lineage>
        <taxon>Archaea</taxon>
        <taxon>Methanobacteriati</taxon>
        <taxon>Methanobacteriota</taxon>
        <taxon>Stenosarchaea group</taxon>
        <taxon>Methanomicrobia</taxon>
        <taxon>Methanosarcinales</taxon>
        <taxon>Methermicoccaceae</taxon>
        <taxon>Methermicoccus</taxon>
    </lineage>
</organism>
<evidence type="ECO:0000313" key="7">
    <source>
        <dbReference type="EMBL" id="HIH69998.1"/>
    </source>
</evidence>
<dbReference type="NCBIfam" id="TIGR00374">
    <property type="entry name" value="flippase-like domain"/>
    <property type="match status" value="1"/>
</dbReference>
<evidence type="ECO:0000256" key="3">
    <source>
        <dbReference type="ARBA" id="ARBA00022692"/>
    </source>
</evidence>
<dbReference type="EMBL" id="DUIH01000017">
    <property type="protein sequence ID" value="HIH69998.1"/>
    <property type="molecule type" value="Genomic_DNA"/>
</dbReference>
<dbReference type="InterPro" id="IPR022791">
    <property type="entry name" value="L-PG_synthase/AglD"/>
</dbReference>
<feature type="transmembrane region" description="Helical" evidence="6">
    <location>
        <begin position="124"/>
        <end position="144"/>
    </location>
</feature>
<evidence type="ECO:0000313" key="8">
    <source>
        <dbReference type="Proteomes" id="UP000600363"/>
    </source>
</evidence>
<feature type="transmembrane region" description="Helical" evidence="6">
    <location>
        <begin position="235"/>
        <end position="257"/>
    </location>
</feature>
<evidence type="ECO:0000256" key="4">
    <source>
        <dbReference type="ARBA" id="ARBA00022989"/>
    </source>
</evidence>
<keyword evidence="3 6" id="KW-0812">Transmembrane</keyword>
<evidence type="ECO:0000256" key="6">
    <source>
        <dbReference type="SAM" id="Phobius"/>
    </source>
</evidence>
<feature type="transmembrane region" description="Helical" evidence="6">
    <location>
        <begin position="40"/>
        <end position="59"/>
    </location>
</feature>
<dbReference type="GO" id="GO:0005886">
    <property type="term" value="C:plasma membrane"/>
    <property type="evidence" value="ECO:0007669"/>
    <property type="project" value="UniProtKB-SubCell"/>
</dbReference>
<dbReference type="AlphaFoldDB" id="A0A832RXG7"/>
<keyword evidence="2" id="KW-1003">Cell membrane</keyword>
<evidence type="ECO:0000256" key="2">
    <source>
        <dbReference type="ARBA" id="ARBA00022475"/>
    </source>
</evidence>
<sequence>MERVRRMLLLTVSISVLSVLAVMALTFDEGTILALERIDPWFFLLALCAHLLGYVFGAVRMRSLTHGMGYTVSLRRCMSIVFHNLFLAAITPSMMGGEPIRIHMLKESGVPYGKAGVVVFGERILDGLFFIVAIPMVIVLYHYLGRSTFMLMLATSAVLLIGLVALIAYALRKPYRVGRLGRMALISIVGVSLKLVGKLMRKPPTSSRIVEIVDAEIRAFRDGLRELLGQGRGSVPMAFASTLGYWIAQYSVVVWVLLGLVGNVDLVEVVPRAFAAQIVLSMLMILPLTPGASGIAEAGALALFGSFTPSSVLGVLVIGWRAVHYYFDVVFGGLYNLMSLRRLSET</sequence>
<keyword evidence="5 6" id="KW-0472">Membrane</keyword>
<dbReference type="PANTHER" id="PTHR37693:SF1">
    <property type="entry name" value="INTEGRAL MEMBRANE PROTEIN"/>
    <property type="match status" value="1"/>
</dbReference>
<evidence type="ECO:0000256" key="5">
    <source>
        <dbReference type="ARBA" id="ARBA00023136"/>
    </source>
</evidence>
<dbReference type="PANTHER" id="PTHR37693">
    <property type="entry name" value="PHOSPHATIDYLGLYCEROL LYSYLTRANSFERASE"/>
    <property type="match status" value="1"/>
</dbReference>
<comment type="caution">
    <text evidence="7">The sequence shown here is derived from an EMBL/GenBank/DDBJ whole genome shotgun (WGS) entry which is preliminary data.</text>
</comment>
<dbReference type="Proteomes" id="UP000600363">
    <property type="component" value="Unassembled WGS sequence"/>
</dbReference>
<reference evidence="7" key="1">
    <citation type="journal article" date="2020" name="bioRxiv">
        <title>A rank-normalized archaeal taxonomy based on genome phylogeny resolves widespread incomplete and uneven classifications.</title>
        <authorList>
            <person name="Rinke C."/>
            <person name="Chuvochina M."/>
            <person name="Mussig A.J."/>
            <person name="Chaumeil P.-A."/>
            <person name="Waite D.W."/>
            <person name="Whitman W.B."/>
            <person name="Parks D.H."/>
            <person name="Hugenholtz P."/>
        </authorList>
    </citation>
    <scope>NUCLEOTIDE SEQUENCE</scope>
    <source>
        <strain evidence="7">UBA12518</strain>
    </source>
</reference>
<dbReference type="Pfam" id="PF03706">
    <property type="entry name" value="LPG_synthase_TM"/>
    <property type="match status" value="1"/>
</dbReference>
<keyword evidence="4 6" id="KW-1133">Transmembrane helix</keyword>
<name>A0A832RXG7_9EURY</name>